<sequence>MHALRRILDDIRALVRASSMPHSHLRDRLGAALTLTFVVDIVASGLLLLLERSHPQTDIHTFWDALFFTTSQLTTLSSAMANPVTMGGKVLCLLIDIYAITVVATVAGMFGAFFSHRSIDIARASQQAVPVEPIRSQADAEQHAAEP</sequence>
<keyword evidence="1" id="KW-0812">Transmembrane</keyword>
<dbReference type="AlphaFoldDB" id="A0A7W7YXI2"/>
<feature type="transmembrane region" description="Helical" evidence="1">
    <location>
        <begin position="29"/>
        <end position="50"/>
    </location>
</feature>
<comment type="caution">
    <text evidence="2">The sequence shown here is derived from an EMBL/GenBank/DDBJ whole genome shotgun (WGS) entry which is preliminary data.</text>
</comment>
<feature type="transmembrane region" description="Helical" evidence="1">
    <location>
        <begin position="93"/>
        <end position="114"/>
    </location>
</feature>
<gene>
    <name evidence="2" type="ORF">HNQ66_003408</name>
</gene>
<name>A0A7W7YXI2_9HYPH</name>
<evidence type="ECO:0000256" key="1">
    <source>
        <dbReference type="SAM" id="Phobius"/>
    </source>
</evidence>
<proteinExistence type="predicted"/>
<keyword evidence="3" id="KW-1185">Reference proteome</keyword>
<keyword evidence="1" id="KW-0472">Membrane</keyword>
<dbReference type="Gene3D" id="1.10.287.70">
    <property type="match status" value="1"/>
</dbReference>
<reference evidence="2 3" key="1">
    <citation type="submission" date="2020-08" db="EMBL/GenBank/DDBJ databases">
        <title>Genomic Encyclopedia of Type Strains, Phase IV (KMG-IV): sequencing the most valuable type-strain genomes for metagenomic binning, comparative biology and taxonomic classification.</title>
        <authorList>
            <person name="Goeker M."/>
        </authorList>
    </citation>
    <scope>NUCLEOTIDE SEQUENCE [LARGE SCALE GENOMIC DNA]</scope>
    <source>
        <strain evidence="2 3">DSM 21319</strain>
    </source>
</reference>
<organism evidence="2 3">
    <name type="scientific">Shinella fusca</name>
    <dbReference type="NCBI Taxonomy" id="544480"/>
    <lineage>
        <taxon>Bacteria</taxon>
        <taxon>Pseudomonadati</taxon>
        <taxon>Pseudomonadota</taxon>
        <taxon>Alphaproteobacteria</taxon>
        <taxon>Hyphomicrobiales</taxon>
        <taxon>Rhizobiaceae</taxon>
        <taxon>Shinella</taxon>
    </lineage>
</organism>
<dbReference type="SUPFAM" id="SSF81324">
    <property type="entry name" value="Voltage-gated potassium channels"/>
    <property type="match status" value="1"/>
</dbReference>
<dbReference type="Proteomes" id="UP000535406">
    <property type="component" value="Unassembled WGS sequence"/>
</dbReference>
<evidence type="ECO:0000313" key="3">
    <source>
        <dbReference type="Proteomes" id="UP000535406"/>
    </source>
</evidence>
<dbReference type="RefSeq" id="WP_184145353.1">
    <property type="nucleotide sequence ID" value="NZ_JACHIK010000012.1"/>
</dbReference>
<protein>
    <recommendedName>
        <fullName evidence="4">Two pore domain potassium channel family protein</fullName>
    </recommendedName>
</protein>
<evidence type="ECO:0008006" key="4">
    <source>
        <dbReference type="Google" id="ProtNLM"/>
    </source>
</evidence>
<keyword evidence="1" id="KW-1133">Transmembrane helix</keyword>
<accession>A0A7W7YXI2</accession>
<evidence type="ECO:0000313" key="2">
    <source>
        <dbReference type="EMBL" id="MBB5043995.1"/>
    </source>
</evidence>
<dbReference type="EMBL" id="JACHIK010000012">
    <property type="protein sequence ID" value="MBB5043995.1"/>
    <property type="molecule type" value="Genomic_DNA"/>
</dbReference>